<sequence length="465" mass="50992">MMMNQQSPLQDAGNKQNVQPMSLQDIIQGINSTDPKLQFQATQAARKLLSKERNPPINEIIQAGVIPRMVQYLEYNDRQDIQFEAAWALTNIASGSSDQTKAVVKAGAVIPFVKLLDSPSHNVCEQSVWALGNIAGDGPELRDYVTESGIVEPLLRLIKSDTPPGFLRNVTWTLSNLCRNKNPPPKFKVVRQFLPTLARLLHHTDKEVLTDTCWALSYLTDGTNDKIQEVVDSGVIPKLVELLGCNEVSVITPALRAIGNIVTGDDHQTQTVLDHGALAAFHNLLKHPKLNIQKEAAWTISNITAGNTAQIQEIINHDLIKPVLEILSKKEAVWAITNLTSGGTVEQIAYLVQLGAIKPLCDLLNVKDAKVILVIMDAIANVLMAAEKIGQQDIVCVMVEEAGGLDKIEALQNHENELVYKTALDLIEKYFGGEEEDENIAPTSTDGQAYQFNAAASIPQQGFSF</sequence>
<feature type="repeat" description="ARM" evidence="6">
    <location>
        <begin position="107"/>
        <end position="149"/>
    </location>
</feature>
<dbReference type="SUPFAM" id="SSF48371">
    <property type="entry name" value="ARM repeat"/>
    <property type="match status" value="1"/>
</dbReference>
<keyword evidence="4 5" id="KW-0653">Protein transport</keyword>
<evidence type="ECO:0000256" key="5">
    <source>
        <dbReference type="PIRNR" id="PIRNR005673"/>
    </source>
</evidence>
<comment type="similarity">
    <text evidence="1 5">Belongs to the importin alpha family.</text>
</comment>
<keyword evidence="3" id="KW-0677">Repeat</keyword>
<evidence type="ECO:0000256" key="4">
    <source>
        <dbReference type="ARBA" id="ARBA00022927"/>
    </source>
</evidence>
<dbReference type="InterPro" id="IPR000225">
    <property type="entry name" value="Armadillo"/>
</dbReference>
<evidence type="ECO:0000313" key="8">
    <source>
        <dbReference type="Proteomes" id="UP001217089"/>
    </source>
</evidence>
<evidence type="ECO:0000256" key="3">
    <source>
        <dbReference type="ARBA" id="ARBA00022737"/>
    </source>
</evidence>
<name>A0ABQ9FB33_TEGGR</name>
<dbReference type="PROSITE" id="PS50176">
    <property type="entry name" value="ARM_REPEAT"/>
    <property type="match status" value="3"/>
</dbReference>
<dbReference type="PIRSF" id="PIRSF005673">
    <property type="entry name" value="Importin_alpha"/>
    <property type="match status" value="1"/>
</dbReference>
<dbReference type="EMBL" id="JARBDR010000337">
    <property type="protein sequence ID" value="KAJ8314555.1"/>
    <property type="molecule type" value="Genomic_DNA"/>
</dbReference>
<dbReference type="InterPro" id="IPR011989">
    <property type="entry name" value="ARM-like"/>
</dbReference>
<evidence type="ECO:0000313" key="7">
    <source>
        <dbReference type="EMBL" id="KAJ8314555.1"/>
    </source>
</evidence>
<evidence type="ECO:0000256" key="2">
    <source>
        <dbReference type="ARBA" id="ARBA00022448"/>
    </source>
</evidence>
<keyword evidence="2 5" id="KW-0813">Transport</keyword>
<gene>
    <name evidence="7" type="ORF">KUTeg_006705</name>
</gene>
<dbReference type="SMART" id="SM00185">
    <property type="entry name" value="ARM"/>
    <property type="match status" value="8"/>
</dbReference>
<feature type="repeat" description="ARM" evidence="6">
    <location>
        <begin position="234"/>
        <end position="276"/>
    </location>
</feature>
<evidence type="ECO:0000256" key="1">
    <source>
        <dbReference type="ARBA" id="ARBA00010394"/>
    </source>
</evidence>
<protein>
    <recommendedName>
        <fullName evidence="5">Importin subunit alpha</fullName>
    </recommendedName>
</protein>
<feature type="repeat" description="ARM" evidence="6">
    <location>
        <begin position="64"/>
        <end position="107"/>
    </location>
</feature>
<dbReference type="InterPro" id="IPR032413">
    <property type="entry name" value="Arm_3"/>
</dbReference>
<dbReference type="PANTHER" id="PTHR23316">
    <property type="entry name" value="IMPORTIN ALPHA"/>
    <property type="match status" value="1"/>
</dbReference>
<reference evidence="7 8" key="1">
    <citation type="submission" date="2022-12" db="EMBL/GenBank/DDBJ databases">
        <title>Chromosome-level genome of Tegillarca granosa.</title>
        <authorList>
            <person name="Kim J."/>
        </authorList>
    </citation>
    <scope>NUCLEOTIDE SEQUENCE [LARGE SCALE GENOMIC DNA]</scope>
    <source>
        <strain evidence="7">Teg-2019</strain>
        <tissue evidence="7">Adductor muscle</tissue>
    </source>
</reference>
<accession>A0ABQ9FB33</accession>
<dbReference type="Gene3D" id="1.25.10.10">
    <property type="entry name" value="Leucine-rich Repeat Variant"/>
    <property type="match status" value="1"/>
</dbReference>
<proteinExistence type="inferred from homology"/>
<keyword evidence="8" id="KW-1185">Reference proteome</keyword>
<dbReference type="InterPro" id="IPR024931">
    <property type="entry name" value="Importin_alpha"/>
</dbReference>
<comment type="caution">
    <text evidence="7">The sequence shown here is derived from an EMBL/GenBank/DDBJ whole genome shotgun (WGS) entry which is preliminary data.</text>
</comment>
<dbReference type="InterPro" id="IPR016024">
    <property type="entry name" value="ARM-type_fold"/>
</dbReference>
<evidence type="ECO:0000256" key="6">
    <source>
        <dbReference type="PROSITE-ProRule" id="PRU00259"/>
    </source>
</evidence>
<dbReference type="Pfam" id="PF00514">
    <property type="entry name" value="Arm"/>
    <property type="match status" value="7"/>
</dbReference>
<dbReference type="Proteomes" id="UP001217089">
    <property type="component" value="Unassembled WGS sequence"/>
</dbReference>
<organism evidence="7 8">
    <name type="scientific">Tegillarca granosa</name>
    <name type="common">Malaysian cockle</name>
    <name type="synonym">Anadara granosa</name>
    <dbReference type="NCBI Taxonomy" id="220873"/>
    <lineage>
        <taxon>Eukaryota</taxon>
        <taxon>Metazoa</taxon>
        <taxon>Spiralia</taxon>
        <taxon>Lophotrochozoa</taxon>
        <taxon>Mollusca</taxon>
        <taxon>Bivalvia</taxon>
        <taxon>Autobranchia</taxon>
        <taxon>Pteriomorphia</taxon>
        <taxon>Arcoida</taxon>
        <taxon>Arcoidea</taxon>
        <taxon>Arcidae</taxon>
        <taxon>Tegillarca</taxon>
    </lineage>
</organism>
<dbReference type="Pfam" id="PF16186">
    <property type="entry name" value="Arm_3"/>
    <property type="match status" value="1"/>
</dbReference>